<dbReference type="InterPro" id="IPR029044">
    <property type="entry name" value="Nucleotide-diphossugar_trans"/>
</dbReference>
<comment type="caution">
    <text evidence="1">The sequence shown here is derived from an EMBL/GenBank/DDBJ whole genome shotgun (WGS) entry which is preliminary data.</text>
</comment>
<dbReference type="PANTHER" id="PTHR32385">
    <property type="entry name" value="MANNOSYL PHOSPHORYLINOSITOL CERAMIDE SYNTHASE"/>
    <property type="match status" value="1"/>
</dbReference>
<dbReference type="EMBL" id="PKGI01000017">
    <property type="protein sequence ID" value="PLA76960.1"/>
    <property type="molecule type" value="Genomic_DNA"/>
</dbReference>
<dbReference type="RefSeq" id="WP_101811492.1">
    <property type="nucleotide sequence ID" value="NZ_PKGI01000017.1"/>
</dbReference>
<dbReference type="AlphaFoldDB" id="A0A2I2AC52"/>
<dbReference type="GO" id="GO:0051999">
    <property type="term" value="P:mannosyl-inositol phosphorylceramide biosynthetic process"/>
    <property type="evidence" value="ECO:0007669"/>
    <property type="project" value="TreeGrafter"/>
</dbReference>
<evidence type="ECO:0000313" key="1">
    <source>
        <dbReference type="EMBL" id="PLA76960.1"/>
    </source>
</evidence>
<proteinExistence type="predicted"/>
<gene>
    <name evidence="1" type="ORF">CYR79_03260</name>
</gene>
<reference evidence="2" key="1">
    <citation type="submission" date="2017-12" db="EMBL/GenBank/DDBJ databases">
        <authorList>
            <person name="Christensen H."/>
        </authorList>
    </citation>
    <scope>NUCLEOTIDE SEQUENCE [LARGE SCALE GENOMIC DNA]</scope>
    <source>
        <strain evidence="2">268A</strain>
    </source>
</reference>
<sequence length="302" mass="36194">MKKHVFFYYTLKRAMLFCWDKSITKAAKLVVKDTDLLAMWHANRAKKKLSKKYKKELHSELKNKNIDMNFPKIIWWSWLQGEEKAPELVKVCLQSIRQNITEDYEIKIITRDNLNEYIQLPQIILDKFDLGWIKGAQFADIIRLNLLSKYGGVWIDSTVFCTDGDFLKKIEACDMFVYRNLLSRDSKLIKMSSWLLSSKKNNPYMKEVASLITRYFEDAVYLDDYFICHIIMSLVAERYKKLWDDMPVYNNVDPHMLQIVFEHKFSEEQYKEIIKRSAFHKLNRHIDYSSSEYYQYIKNTQC</sequence>
<dbReference type="PANTHER" id="PTHR32385:SF15">
    <property type="entry name" value="INOSITOL PHOSPHOCERAMIDE MANNOSYLTRANSFERASE 1"/>
    <property type="match status" value="1"/>
</dbReference>
<dbReference type="InterPro" id="IPR051706">
    <property type="entry name" value="Glycosyltransferase_domain"/>
</dbReference>
<dbReference type="Gene3D" id="3.90.550.20">
    <property type="match status" value="1"/>
</dbReference>
<name>A0A2I2AC52_9LACO</name>
<keyword evidence="1" id="KW-0808">Transferase</keyword>
<dbReference type="SUPFAM" id="SSF53448">
    <property type="entry name" value="Nucleotide-diphospho-sugar transferases"/>
    <property type="match status" value="1"/>
</dbReference>
<dbReference type="GO" id="GO:0000030">
    <property type="term" value="F:mannosyltransferase activity"/>
    <property type="evidence" value="ECO:0007669"/>
    <property type="project" value="TreeGrafter"/>
</dbReference>
<accession>A0A2I2AC52</accession>
<organism evidence="1 2">
    <name type="scientific">Ligilactobacillus agilis</name>
    <dbReference type="NCBI Taxonomy" id="1601"/>
    <lineage>
        <taxon>Bacteria</taxon>
        <taxon>Bacillati</taxon>
        <taxon>Bacillota</taxon>
        <taxon>Bacilli</taxon>
        <taxon>Lactobacillales</taxon>
        <taxon>Lactobacillaceae</taxon>
        <taxon>Ligilactobacillus</taxon>
    </lineage>
</organism>
<dbReference type="GO" id="GO:0016020">
    <property type="term" value="C:membrane"/>
    <property type="evidence" value="ECO:0007669"/>
    <property type="project" value="GOC"/>
</dbReference>
<dbReference type="Pfam" id="PF05704">
    <property type="entry name" value="Caps_synth"/>
    <property type="match status" value="1"/>
</dbReference>
<dbReference type="Proteomes" id="UP000234579">
    <property type="component" value="Unassembled WGS sequence"/>
</dbReference>
<protein>
    <submittedName>
        <fullName evidence="1">Glycosyl transferase</fullName>
    </submittedName>
</protein>
<evidence type="ECO:0000313" key="2">
    <source>
        <dbReference type="Proteomes" id="UP000234579"/>
    </source>
</evidence>
<dbReference type="InterPro" id="IPR008441">
    <property type="entry name" value="AfumC-like_glycosyl_Trfase"/>
</dbReference>